<feature type="region of interest" description="Disordered" evidence="1">
    <location>
        <begin position="25"/>
        <end position="141"/>
    </location>
</feature>
<comment type="caution">
    <text evidence="2">The sequence shown here is derived from an EMBL/GenBank/DDBJ whole genome shotgun (WGS) entry which is preliminary data.</text>
</comment>
<accession>A0A8T0V7H1</accession>
<reference evidence="2" key="1">
    <citation type="submission" date="2020-05" db="EMBL/GenBank/DDBJ databases">
        <title>WGS assembly of Panicum virgatum.</title>
        <authorList>
            <person name="Lovell J.T."/>
            <person name="Jenkins J."/>
            <person name="Shu S."/>
            <person name="Juenger T.E."/>
            <person name="Schmutz J."/>
        </authorList>
    </citation>
    <scope>NUCLEOTIDE SEQUENCE</scope>
    <source>
        <strain evidence="2">AP13</strain>
    </source>
</reference>
<evidence type="ECO:0000313" key="2">
    <source>
        <dbReference type="EMBL" id="KAG2627969.1"/>
    </source>
</evidence>
<protein>
    <submittedName>
        <fullName evidence="2">Uncharacterized protein</fullName>
    </submittedName>
</protein>
<keyword evidence="3" id="KW-1185">Reference proteome</keyword>
<gene>
    <name evidence="2" type="ORF">PVAP13_3KG266560</name>
</gene>
<organism evidence="2 3">
    <name type="scientific">Panicum virgatum</name>
    <name type="common">Blackwell switchgrass</name>
    <dbReference type="NCBI Taxonomy" id="38727"/>
    <lineage>
        <taxon>Eukaryota</taxon>
        <taxon>Viridiplantae</taxon>
        <taxon>Streptophyta</taxon>
        <taxon>Embryophyta</taxon>
        <taxon>Tracheophyta</taxon>
        <taxon>Spermatophyta</taxon>
        <taxon>Magnoliopsida</taxon>
        <taxon>Liliopsida</taxon>
        <taxon>Poales</taxon>
        <taxon>Poaceae</taxon>
        <taxon>PACMAD clade</taxon>
        <taxon>Panicoideae</taxon>
        <taxon>Panicodae</taxon>
        <taxon>Paniceae</taxon>
        <taxon>Panicinae</taxon>
        <taxon>Panicum</taxon>
        <taxon>Panicum sect. Hiantes</taxon>
    </lineage>
</organism>
<evidence type="ECO:0000313" key="3">
    <source>
        <dbReference type="Proteomes" id="UP000823388"/>
    </source>
</evidence>
<evidence type="ECO:0000256" key="1">
    <source>
        <dbReference type="SAM" id="MobiDB-lite"/>
    </source>
</evidence>
<sequence length="141" mass="15105">MRMGPAAVAVQLWWVRMPPTLSAARKQREGLTEMPRTGRPAFPRYRSTSMMWRRGSQSKRSSLSDGVEASAAQSSRQGGPRVAPHFDADGGGGGRGVGRRAEEVHQGLRVTQIGGLADSTARRQGRLGGVGGRARRIGGRV</sequence>
<dbReference type="AlphaFoldDB" id="A0A8T0V7H1"/>
<dbReference type="EMBL" id="CM029041">
    <property type="protein sequence ID" value="KAG2627969.1"/>
    <property type="molecule type" value="Genomic_DNA"/>
</dbReference>
<dbReference type="Proteomes" id="UP000823388">
    <property type="component" value="Chromosome 3K"/>
</dbReference>
<name>A0A8T0V7H1_PANVG</name>
<proteinExistence type="predicted"/>